<organism evidence="1">
    <name type="scientific">Phytophthora palustris tombus-like virus 1</name>
    <dbReference type="NCBI Taxonomy" id="2976301"/>
    <lineage>
        <taxon>Viruses</taxon>
        <taxon>Riboviria</taxon>
        <taxon>Orthornavirae</taxon>
        <taxon>Kitrinoviricota</taxon>
        <taxon>Tolucaviricetes</taxon>
        <taxon>Tolivirales</taxon>
        <taxon>Tombusviridae</taxon>
    </lineage>
</organism>
<accession>A0A9E8YVT8</accession>
<evidence type="ECO:0000313" key="1">
    <source>
        <dbReference type="EMBL" id="WAK73594.1"/>
    </source>
</evidence>
<dbReference type="EMBL" id="OL795371">
    <property type="protein sequence ID" value="WAK73594.1"/>
    <property type="molecule type" value="Genomic_RNA"/>
</dbReference>
<sequence>MLAFSTPSLARVPHTLIVGVKSSLMFKEWPTTLAVGSGGAEAQAAPQTRGYVFRWESSPKFVNRALAARGKDGQPAVVGAYSAVRRVVQEAGVDAVVLRVHRSHWKKWFRTATIGMAFASDAAFQLLSKRSRLSGVDAGWQSNARAHHGLSCHSSQVTTAAAGRAAGEESENRAFKDEAAAVALAERVDAAAKMQADVLHPASIGVVAKPLDALAGIQAAPVCSGHGMVYSNELVDHLRTYSMHKRRDSALLYLLSARAKAWQVKNEVADCCFARYGPASIVMAYLASDAELQSLKMFDGERFERTQRAYGSTARSGPYTGYWDAFLRAGTRGISEQWRSADAVVPKA</sequence>
<protein>
    <submittedName>
        <fullName evidence="1">Uncharacterized protein</fullName>
    </submittedName>
</protein>
<name>A0A9E8YVT8_9TOMB</name>
<proteinExistence type="predicted"/>
<reference evidence="1" key="1">
    <citation type="submission" date="2021-12" db="EMBL/GenBank/DDBJ databases">
        <title>Study of the virome of Phytophthora palustris.</title>
        <authorList>
            <person name="Botella L."/>
            <person name="Jung T."/>
        </authorList>
    </citation>
    <scope>NUCLEOTIDE SEQUENCE</scope>
    <source>
        <strain evidence="1">SU0043</strain>
    </source>
</reference>